<dbReference type="GO" id="GO:0008783">
    <property type="term" value="F:agmatinase activity"/>
    <property type="evidence" value="ECO:0007669"/>
    <property type="project" value="TreeGrafter"/>
</dbReference>
<dbReference type="PIRSF" id="PIRSF036979">
    <property type="entry name" value="Arginase"/>
    <property type="match status" value="1"/>
</dbReference>
<organism evidence="6 7">
    <name type="scientific">Ignisphaera aggregans (strain DSM 17230 / JCM 13409 / AQ1.S1)</name>
    <dbReference type="NCBI Taxonomy" id="583356"/>
    <lineage>
        <taxon>Archaea</taxon>
        <taxon>Thermoproteota</taxon>
        <taxon>Thermoprotei</taxon>
        <taxon>Desulfurococcales</taxon>
        <taxon>Desulfurococcaceae</taxon>
        <taxon>Ignisphaera</taxon>
    </lineage>
</organism>
<dbReference type="PROSITE" id="PS51409">
    <property type="entry name" value="ARGINASE_2"/>
    <property type="match status" value="1"/>
</dbReference>
<feature type="binding site" evidence="4">
    <location>
        <position position="230"/>
    </location>
    <ligand>
        <name>Mn(2+)</name>
        <dbReference type="ChEBI" id="CHEBI:29035"/>
        <label>1</label>
    </ligand>
</feature>
<evidence type="ECO:0000313" key="7">
    <source>
        <dbReference type="Proteomes" id="UP000001304"/>
    </source>
</evidence>
<dbReference type="HOGENOM" id="CLU_039478_0_2_2"/>
<dbReference type="Gene3D" id="3.40.800.10">
    <property type="entry name" value="Ureohydrolase domain"/>
    <property type="match status" value="1"/>
</dbReference>
<feature type="binding site" evidence="4">
    <location>
        <position position="228"/>
    </location>
    <ligand>
        <name>Mn(2+)</name>
        <dbReference type="ChEBI" id="CHEBI:29035"/>
        <label>1</label>
    </ligand>
</feature>
<comment type="cofactor">
    <cofactor evidence="4">
        <name>Mn(2+)</name>
        <dbReference type="ChEBI" id="CHEBI:29035"/>
    </cofactor>
    <text evidence="4">Binds 2 manganese ions per subunit.</text>
</comment>
<dbReference type="Proteomes" id="UP000001304">
    <property type="component" value="Chromosome"/>
</dbReference>
<feature type="binding site" evidence="4">
    <location>
        <position position="140"/>
    </location>
    <ligand>
        <name>Mn(2+)</name>
        <dbReference type="ChEBI" id="CHEBI:29035"/>
        <label>1</label>
    </ligand>
</feature>
<dbReference type="GO" id="GO:0046872">
    <property type="term" value="F:metal ion binding"/>
    <property type="evidence" value="ECO:0007669"/>
    <property type="project" value="UniProtKB-KW"/>
</dbReference>
<dbReference type="InterPro" id="IPR005925">
    <property type="entry name" value="Agmatinase-rel"/>
</dbReference>
<dbReference type="NCBIfam" id="TIGR01230">
    <property type="entry name" value="agmatinase"/>
    <property type="match status" value="1"/>
</dbReference>
<keyword evidence="7" id="KW-1185">Reference proteome</keyword>
<comment type="similarity">
    <text evidence="1">Belongs to the arginase family. Agmatinase subfamily.</text>
</comment>
<dbReference type="KEGG" id="iag:Igag_1381"/>
<dbReference type="PROSITE" id="PS01053">
    <property type="entry name" value="ARGINASE_1"/>
    <property type="match status" value="1"/>
</dbReference>
<proteinExistence type="inferred from homology"/>
<dbReference type="Pfam" id="PF00491">
    <property type="entry name" value="Arginase"/>
    <property type="match status" value="1"/>
</dbReference>
<sequence>MAEAGLYISPLEDYSAFLGFNRDRKKTPFTIIGIPLDISSSYRSGCSLAPQSIRNTSRSIELCSFVNNINLEDIGFEDLGNIIMAPGDIITSLKRIEIVIESLLNEGRRIFILGGEHTLTYGSFKAFAKIFKNPCLLVFDAHLDLRDEYLGTKFNHATVIRRIIDDTNVLKVIFIGSRAISMEESSYALEKNDKVSIYRFWGSRIPIDIIDRVREDISRCDAIYISIDMDVIDPAYAPGVQTPEPLGIDPQNLLQILSRLIDTRTWVTDIVEITPVYDHSETTSFLASRIIIEIASILIESLNIEKSYCKI</sequence>
<evidence type="ECO:0000256" key="1">
    <source>
        <dbReference type="ARBA" id="ARBA00009227"/>
    </source>
</evidence>
<dbReference type="SUPFAM" id="SSF52768">
    <property type="entry name" value="Arginase/deacetylase"/>
    <property type="match status" value="1"/>
</dbReference>
<keyword evidence="2 4" id="KW-0479">Metal-binding</keyword>
<dbReference type="PANTHER" id="PTHR11358">
    <property type="entry name" value="ARGINASE/AGMATINASE"/>
    <property type="match status" value="1"/>
</dbReference>
<dbReference type="PANTHER" id="PTHR11358:SF26">
    <property type="entry name" value="GUANIDINO ACID HYDROLASE, MITOCHONDRIAL"/>
    <property type="match status" value="1"/>
</dbReference>
<dbReference type="STRING" id="583356.Igag_1381"/>
<keyword evidence="3 5" id="KW-0378">Hydrolase</keyword>
<dbReference type="BioCyc" id="IAGG583356:GHAH-1368-MONOMER"/>
<reference evidence="6 7" key="1">
    <citation type="journal article" date="2010" name="Stand. Genomic Sci.">
        <title>Complete genome sequence of Ignisphaera aggregans type strain (AQ1.S1).</title>
        <authorList>
            <person name="Goker M."/>
            <person name="Held B."/>
            <person name="Lapidus A."/>
            <person name="Nolan M."/>
            <person name="Spring S."/>
            <person name="Yasawong M."/>
            <person name="Lucas S."/>
            <person name="Glavina Del Rio T."/>
            <person name="Tice H."/>
            <person name="Cheng J.F."/>
            <person name="Goodwin L."/>
            <person name="Tapia R."/>
            <person name="Pitluck S."/>
            <person name="Liolios K."/>
            <person name="Ivanova N."/>
            <person name="Mavromatis K."/>
            <person name="Mikhailova N."/>
            <person name="Pati A."/>
            <person name="Chen A."/>
            <person name="Palaniappan K."/>
            <person name="Brambilla E."/>
            <person name="Land M."/>
            <person name="Hauser L."/>
            <person name="Chang Y.J."/>
            <person name="Jeffries C.D."/>
            <person name="Brettin T."/>
            <person name="Detter J.C."/>
            <person name="Han C."/>
            <person name="Rohde M."/>
            <person name="Sikorski J."/>
            <person name="Woyke T."/>
            <person name="Bristow J."/>
            <person name="Eisen J.A."/>
            <person name="Markowitz V."/>
            <person name="Hugenholtz P."/>
            <person name="Kyrpides N.C."/>
            <person name="Klenk H.P."/>
        </authorList>
    </citation>
    <scope>NUCLEOTIDE SEQUENCE [LARGE SCALE GENOMIC DNA]</scope>
    <source>
        <strain evidence="7">DSM 17230 / JCM 13409 / AQ1.S1</strain>
    </source>
</reference>
<dbReference type="InterPro" id="IPR020855">
    <property type="entry name" value="Ureohydrolase_Mn_BS"/>
</dbReference>
<dbReference type="GO" id="GO:0033389">
    <property type="term" value="P:putrescine biosynthetic process from arginine, via agmatine"/>
    <property type="evidence" value="ECO:0007669"/>
    <property type="project" value="TreeGrafter"/>
</dbReference>
<name>E0SQ53_IGNAA</name>
<feature type="binding site" evidence="4">
    <location>
        <position position="142"/>
    </location>
    <ligand>
        <name>Mn(2+)</name>
        <dbReference type="ChEBI" id="CHEBI:29035"/>
        <label>1</label>
    </ligand>
</feature>
<keyword evidence="4" id="KW-0464">Manganese</keyword>
<evidence type="ECO:0000256" key="4">
    <source>
        <dbReference type="PIRSR" id="PIRSR036979-1"/>
    </source>
</evidence>
<dbReference type="CDD" id="cd11593">
    <property type="entry name" value="Agmatinase-like_2"/>
    <property type="match status" value="1"/>
</dbReference>
<feature type="binding site" evidence="4">
    <location>
        <position position="117"/>
    </location>
    <ligand>
        <name>Mn(2+)</name>
        <dbReference type="ChEBI" id="CHEBI:29035"/>
        <label>1</label>
    </ligand>
</feature>
<accession>E0SQ53</accession>
<dbReference type="InterPro" id="IPR023696">
    <property type="entry name" value="Ureohydrolase_dom_sf"/>
</dbReference>
<evidence type="ECO:0000256" key="5">
    <source>
        <dbReference type="RuleBase" id="RU003684"/>
    </source>
</evidence>
<evidence type="ECO:0000256" key="3">
    <source>
        <dbReference type="ARBA" id="ARBA00022801"/>
    </source>
</evidence>
<dbReference type="AlphaFoldDB" id="E0SQ53"/>
<dbReference type="EMBL" id="CP002098">
    <property type="protein sequence ID" value="ADM28184.1"/>
    <property type="molecule type" value="Genomic_DNA"/>
</dbReference>
<dbReference type="InterPro" id="IPR006035">
    <property type="entry name" value="Ureohydrolase"/>
</dbReference>
<feature type="binding site" evidence="4">
    <location>
        <position position="144"/>
    </location>
    <ligand>
        <name>Mn(2+)</name>
        <dbReference type="ChEBI" id="CHEBI:29035"/>
        <label>1</label>
    </ligand>
</feature>
<evidence type="ECO:0000256" key="2">
    <source>
        <dbReference type="ARBA" id="ARBA00022723"/>
    </source>
</evidence>
<protein>
    <submittedName>
        <fullName evidence="6">Agmatinase</fullName>
    </submittedName>
</protein>
<evidence type="ECO:0000313" key="6">
    <source>
        <dbReference type="EMBL" id="ADM28184.1"/>
    </source>
</evidence>
<gene>
    <name evidence="6" type="ordered locus">Igag_1381</name>
</gene>